<evidence type="ECO:0000313" key="7">
    <source>
        <dbReference type="EMBL" id="OOF56956.1"/>
    </source>
</evidence>
<gene>
    <name evidence="7" type="ORF">BKL49_10115</name>
</gene>
<comment type="similarity">
    <text evidence="1">Belongs to the metallo-beta-lactamase superfamily.</text>
</comment>
<dbReference type="AlphaFoldDB" id="A0A1V3JJM2"/>
<dbReference type="Proteomes" id="UP000188602">
    <property type="component" value="Unassembled WGS sequence"/>
</dbReference>
<evidence type="ECO:0000259" key="6">
    <source>
        <dbReference type="SMART" id="SM00849"/>
    </source>
</evidence>
<dbReference type="Pfam" id="PF00753">
    <property type="entry name" value="Lactamase_B"/>
    <property type="match status" value="1"/>
</dbReference>
<evidence type="ECO:0000256" key="5">
    <source>
        <dbReference type="SAM" id="SignalP"/>
    </source>
</evidence>
<dbReference type="GO" id="GO:0046872">
    <property type="term" value="F:metal ion binding"/>
    <property type="evidence" value="ECO:0007669"/>
    <property type="project" value="UniProtKB-KW"/>
</dbReference>
<keyword evidence="2" id="KW-0479">Metal-binding</keyword>
<keyword evidence="4" id="KW-0862">Zinc</keyword>
<keyword evidence="5" id="KW-0732">Signal</keyword>
<dbReference type="InterPro" id="IPR036866">
    <property type="entry name" value="RibonucZ/Hydroxyglut_hydro"/>
</dbReference>
<dbReference type="PANTHER" id="PTHR42978">
    <property type="entry name" value="QUORUM-QUENCHING LACTONASE YTNP-RELATED-RELATED"/>
    <property type="match status" value="1"/>
</dbReference>
<dbReference type="SUPFAM" id="SSF56281">
    <property type="entry name" value="Metallo-hydrolase/oxidoreductase"/>
    <property type="match status" value="1"/>
</dbReference>
<reference evidence="7 8" key="1">
    <citation type="submission" date="2016-10" db="EMBL/GenBank/DDBJ databases">
        <title>Rodentibacter gen. nov. and new species.</title>
        <authorList>
            <person name="Christensen H."/>
        </authorList>
    </citation>
    <scope>NUCLEOTIDE SEQUENCE [LARGE SCALE GENOMIC DNA]</scope>
    <source>
        <strain evidence="7 8">Ac151</strain>
    </source>
</reference>
<comment type="caution">
    <text evidence="7">The sequence shown here is derived from an EMBL/GenBank/DDBJ whole genome shotgun (WGS) entry which is preliminary data.</text>
</comment>
<accession>A0A1V3JJM2</accession>
<dbReference type="OrthoDB" id="5443440at2"/>
<dbReference type="Gene3D" id="3.60.15.10">
    <property type="entry name" value="Ribonuclease Z/Hydroxyacylglutathione hydrolase-like"/>
    <property type="match status" value="1"/>
</dbReference>
<keyword evidence="3 7" id="KW-0378">Hydrolase</keyword>
<dbReference type="EMBL" id="MLHQ01000026">
    <property type="protein sequence ID" value="OOF56956.1"/>
    <property type="molecule type" value="Genomic_DNA"/>
</dbReference>
<dbReference type="STRING" id="1907939.BKL49_10115"/>
<dbReference type="InterPro" id="IPR001279">
    <property type="entry name" value="Metallo-B-lactamas"/>
</dbReference>
<dbReference type="GO" id="GO:0016787">
    <property type="term" value="F:hydrolase activity"/>
    <property type="evidence" value="ECO:0007669"/>
    <property type="project" value="UniProtKB-KW"/>
</dbReference>
<keyword evidence="8" id="KW-1185">Reference proteome</keyword>
<dbReference type="PANTHER" id="PTHR42978:SF6">
    <property type="entry name" value="QUORUM-QUENCHING LACTONASE YTNP-RELATED"/>
    <property type="match status" value="1"/>
</dbReference>
<organism evidence="7 8">
    <name type="scientific">Rodentibacter myodis</name>
    <dbReference type="NCBI Taxonomy" id="1907939"/>
    <lineage>
        <taxon>Bacteria</taxon>
        <taxon>Pseudomonadati</taxon>
        <taxon>Pseudomonadota</taxon>
        <taxon>Gammaproteobacteria</taxon>
        <taxon>Pasteurellales</taxon>
        <taxon>Pasteurellaceae</taxon>
        <taxon>Rodentibacter</taxon>
    </lineage>
</organism>
<dbReference type="CDD" id="cd07720">
    <property type="entry name" value="OPHC2-like_MBL-fold"/>
    <property type="match status" value="1"/>
</dbReference>
<feature type="signal peptide" evidence="5">
    <location>
        <begin position="1"/>
        <end position="23"/>
    </location>
</feature>
<evidence type="ECO:0000256" key="2">
    <source>
        <dbReference type="ARBA" id="ARBA00022723"/>
    </source>
</evidence>
<evidence type="ECO:0000256" key="3">
    <source>
        <dbReference type="ARBA" id="ARBA00022801"/>
    </source>
</evidence>
<name>A0A1V3JJM2_9PAST</name>
<dbReference type="InterPro" id="IPR051013">
    <property type="entry name" value="MBL_superfamily_lactonases"/>
</dbReference>
<protein>
    <submittedName>
        <fullName evidence="7">MBL fold metallo-hydrolase</fullName>
    </submittedName>
</protein>
<sequence>MKLTTLVKSLAIATALFSPVTMAETTTVSPHLETQENQVAGYFRLALDPNTTITALYDGPVNLPTKWLRGIDAKEANAIFEQFFMPLTADGVQTSVNAYLVKQGEQFTLIDAGAAKCFGDDLGNIIKNLNASGVKAEQINNVFVTHLHPDHACGVTTVEGEMAFPNATLYAPQEDAEYWLGEKITHSESEHDQVYFKAARATVAPYQKANRFNTFKKGENPVAGIETLDEFGHSPGMSGYLVGSGDKRLLVWGDIIHSHSIQLKNPNISVEVDTDQEKAIATRKRILTLVEEGKLLVAAAHLPFPGIGHIIKEGEGYRWLPVEFLPLK</sequence>
<evidence type="ECO:0000313" key="8">
    <source>
        <dbReference type="Proteomes" id="UP000188602"/>
    </source>
</evidence>
<dbReference type="RefSeq" id="WP_077425102.1">
    <property type="nucleotide sequence ID" value="NZ_MLHQ01000026.1"/>
</dbReference>
<feature type="chain" id="PRO_5013364909" evidence="5">
    <location>
        <begin position="24"/>
        <end position="328"/>
    </location>
</feature>
<evidence type="ECO:0000256" key="4">
    <source>
        <dbReference type="ARBA" id="ARBA00022833"/>
    </source>
</evidence>
<feature type="domain" description="Metallo-beta-lactamase" evidence="6">
    <location>
        <begin position="95"/>
        <end position="301"/>
    </location>
</feature>
<proteinExistence type="inferred from homology"/>
<dbReference type="SMART" id="SM00849">
    <property type="entry name" value="Lactamase_B"/>
    <property type="match status" value="1"/>
</dbReference>
<evidence type="ECO:0000256" key="1">
    <source>
        <dbReference type="ARBA" id="ARBA00007749"/>
    </source>
</evidence>